<dbReference type="EMBL" id="LMAW01002224">
    <property type="protein sequence ID" value="KQK81739.1"/>
    <property type="molecule type" value="Genomic_DNA"/>
</dbReference>
<sequence>MDMVMDLHLAVRLLFTVLALILASVFVKLWRDEGEQPREPPVAKPARESGPGDQEAGREWLLVEEVRAVEEKKEAAAEQQEKAAEEPSPTAESIPAAATCQTPGARAPGGYRRPRSTSQQGRGGRSGLRQRAAGGERTSKHISYTSPTDKCSSII</sequence>
<name>A0A0Q3PL62_AMAAE</name>
<reference evidence="2 3" key="1">
    <citation type="submission" date="2015-10" db="EMBL/GenBank/DDBJ databases">
        <authorList>
            <person name="Gilbert D.G."/>
        </authorList>
    </citation>
    <scope>NUCLEOTIDE SEQUENCE [LARGE SCALE GENOMIC DNA]</scope>
    <source>
        <strain evidence="2">FVVF132</strain>
    </source>
</reference>
<organism evidence="2 3">
    <name type="scientific">Amazona aestiva</name>
    <name type="common">Blue-fronted Amazon parrot</name>
    <dbReference type="NCBI Taxonomy" id="12930"/>
    <lineage>
        <taxon>Eukaryota</taxon>
        <taxon>Metazoa</taxon>
        <taxon>Chordata</taxon>
        <taxon>Craniata</taxon>
        <taxon>Vertebrata</taxon>
        <taxon>Euteleostomi</taxon>
        <taxon>Archelosauria</taxon>
        <taxon>Archosauria</taxon>
        <taxon>Dinosauria</taxon>
        <taxon>Saurischia</taxon>
        <taxon>Theropoda</taxon>
        <taxon>Coelurosauria</taxon>
        <taxon>Aves</taxon>
        <taxon>Neognathae</taxon>
        <taxon>Neoaves</taxon>
        <taxon>Telluraves</taxon>
        <taxon>Australaves</taxon>
        <taxon>Psittaciformes</taxon>
        <taxon>Psittacidae</taxon>
        <taxon>Amazona</taxon>
    </lineage>
</organism>
<dbReference type="OrthoDB" id="5983600at2759"/>
<gene>
    <name evidence="2" type="ORF">AAES_109733</name>
</gene>
<feature type="compositionally biased region" description="Basic and acidic residues" evidence="1">
    <location>
        <begin position="71"/>
        <end position="85"/>
    </location>
</feature>
<proteinExistence type="predicted"/>
<protein>
    <recommendedName>
        <fullName evidence="4">Matrix-remodeling-associated protein 7</fullName>
    </recommendedName>
</protein>
<feature type="compositionally biased region" description="Low complexity" evidence="1">
    <location>
        <begin position="103"/>
        <end position="120"/>
    </location>
</feature>
<comment type="caution">
    <text evidence="2">The sequence shown here is derived from an EMBL/GenBank/DDBJ whole genome shotgun (WGS) entry which is preliminary data.</text>
</comment>
<evidence type="ECO:0000313" key="2">
    <source>
        <dbReference type="EMBL" id="KQK81739.1"/>
    </source>
</evidence>
<dbReference type="AlphaFoldDB" id="A0A0Q3PL62"/>
<evidence type="ECO:0008006" key="4">
    <source>
        <dbReference type="Google" id="ProtNLM"/>
    </source>
</evidence>
<evidence type="ECO:0000313" key="3">
    <source>
        <dbReference type="Proteomes" id="UP000051836"/>
    </source>
</evidence>
<keyword evidence="3" id="KW-1185">Reference proteome</keyword>
<feature type="region of interest" description="Disordered" evidence="1">
    <location>
        <begin position="71"/>
        <end position="155"/>
    </location>
</feature>
<dbReference type="Proteomes" id="UP000051836">
    <property type="component" value="Unassembled WGS sequence"/>
</dbReference>
<evidence type="ECO:0000256" key="1">
    <source>
        <dbReference type="SAM" id="MobiDB-lite"/>
    </source>
</evidence>
<feature type="compositionally biased region" description="Polar residues" evidence="1">
    <location>
        <begin position="141"/>
        <end position="155"/>
    </location>
</feature>
<accession>A0A0Q3PL62</accession>
<feature type="region of interest" description="Disordered" evidence="1">
    <location>
        <begin position="34"/>
        <end position="59"/>
    </location>
</feature>